<dbReference type="AlphaFoldDB" id="A0AAN6SAZ8"/>
<dbReference type="InterPro" id="IPR001878">
    <property type="entry name" value="Znf_CCHC"/>
</dbReference>
<keyword evidence="1" id="KW-0479">Metal-binding</keyword>
<dbReference type="InterPro" id="IPR036875">
    <property type="entry name" value="Znf_CCHC_sf"/>
</dbReference>
<proteinExistence type="predicted"/>
<reference evidence="4" key="2">
    <citation type="submission" date="2023-06" db="EMBL/GenBank/DDBJ databases">
        <authorList>
            <consortium name="Lawrence Berkeley National Laboratory"/>
            <person name="Mondo S.J."/>
            <person name="Hensen N."/>
            <person name="Bonometti L."/>
            <person name="Westerberg I."/>
            <person name="Brannstrom I.O."/>
            <person name="Guillou S."/>
            <person name="Cros-Aarteil S."/>
            <person name="Calhoun S."/>
            <person name="Haridas S."/>
            <person name="Kuo A."/>
            <person name="Pangilinan J."/>
            <person name="Riley R."/>
            <person name="Labutti K."/>
            <person name="Andreopoulos B."/>
            <person name="Lipzen A."/>
            <person name="Chen C."/>
            <person name="Yanf M."/>
            <person name="Daum C."/>
            <person name="Ng V."/>
            <person name="Clum A."/>
            <person name="Steindorff A."/>
            <person name="Ohm R."/>
            <person name="Martin F."/>
            <person name="Silar P."/>
            <person name="Natvig D."/>
            <person name="Lalanne C."/>
            <person name="Gautier V."/>
            <person name="Ament-Velasquez S.L."/>
            <person name="Kruys A."/>
            <person name="Hutchinson M.I."/>
            <person name="Powell A.J."/>
            <person name="Barry K."/>
            <person name="Miller A.N."/>
            <person name="Grigoriev I.V."/>
            <person name="Debuchy R."/>
            <person name="Gladieux P."/>
            <person name="Thoren M.H."/>
            <person name="Johannesson H."/>
        </authorList>
    </citation>
    <scope>NUCLEOTIDE SEQUENCE</scope>
    <source>
        <strain evidence="4">CBS 626.80</strain>
    </source>
</reference>
<accession>A0AAN6SAZ8</accession>
<reference evidence="4" key="1">
    <citation type="journal article" date="2023" name="Mol. Phylogenet. Evol.">
        <title>Genome-scale phylogeny and comparative genomics of the fungal order Sordariales.</title>
        <authorList>
            <person name="Hensen N."/>
            <person name="Bonometti L."/>
            <person name="Westerberg I."/>
            <person name="Brannstrom I.O."/>
            <person name="Guillou S."/>
            <person name="Cros-Aarteil S."/>
            <person name="Calhoun S."/>
            <person name="Haridas S."/>
            <person name="Kuo A."/>
            <person name="Mondo S."/>
            <person name="Pangilinan J."/>
            <person name="Riley R."/>
            <person name="LaButti K."/>
            <person name="Andreopoulos B."/>
            <person name="Lipzen A."/>
            <person name="Chen C."/>
            <person name="Yan M."/>
            <person name="Daum C."/>
            <person name="Ng V."/>
            <person name="Clum A."/>
            <person name="Steindorff A."/>
            <person name="Ohm R.A."/>
            <person name="Martin F."/>
            <person name="Silar P."/>
            <person name="Natvig D.O."/>
            <person name="Lalanne C."/>
            <person name="Gautier V."/>
            <person name="Ament-Velasquez S.L."/>
            <person name="Kruys A."/>
            <person name="Hutchinson M.I."/>
            <person name="Powell A.J."/>
            <person name="Barry K."/>
            <person name="Miller A.N."/>
            <person name="Grigoriev I.V."/>
            <person name="Debuchy R."/>
            <person name="Gladieux P."/>
            <person name="Hiltunen Thoren M."/>
            <person name="Johannesson H."/>
        </authorList>
    </citation>
    <scope>NUCLEOTIDE SEQUENCE</scope>
    <source>
        <strain evidence="4">CBS 626.80</strain>
    </source>
</reference>
<evidence type="ECO:0000259" key="3">
    <source>
        <dbReference type="PROSITE" id="PS50158"/>
    </source>
</evidence>
<gene>
    <name evidence="4" type="ORF">QBC32DRAFT_147357</name>
</gene>
<keyword evidence="5" id="KW-1185">Reference proteome</keyword>
<keyword evidence="1" id="KW-0863">Zinc-finger</keyword>
<evidence type="ECO:0000256" key="1">
    <source>
        <dbReference type="PROSITE-ProRule" id="PRU00047"/>
    </source>
</evidence>
<sequence length="359" mass="40304">MASAAPKSRTSKDPAAYTGEDSSAVKRAEAFQDWRDKIQLCWFQDAWYYDQDERYKFAQILQCLGGNAFRTLAPHVMPIIKEEDPTKWKWESAEALLAHLSAKYNRMDLTLEARRDLESLKMTKGMRWLDFEDKFVTVIDKCELDDAMKTHYLKMKVTNDIRDAIAHQQDTPAHNDFEGWLTLHRKLATNLEERDWRNKTNIFYKNGTSGAASGNAAPERTVSQGGTAMDLDAMNAFDVQLSRMIDKAVIDYRMQNGLCKRCAKPGHFAHECRNNINTSIPKEQRERDRRNRRGRGGYNNNRGRPAMGQSGYGNHGNNGNNGARVNAVAAGEPAAAAAPAAPAPAQPAEYGEGNVPPLH</sequence>
<evidence type="ECO:0000313" key="5">
    <source>
        <dbReference type="Proteomes" id="UP001303222"/>
    </source>
</evidence>
<organism evidence="4 5">
    <name type="scientific">Pseudoneurospora amorphoporcata</name>
    <dbReference type="NCBI Taxonomy" id="241081"/>
    <lineage>
        <taxon>Eukaryota</taxon>
        <taxon>Fungi</taxon>
        <taxon>Dikarya</taxon>
        <taxon>Ascomycota</taxon>
        <taxon>Pezizomycotina</taxon>
        <taxon>Sordariomycetes</taxon>
        <taxon>Sordariomycetidae</taxon>
        <taxon>Sordariales</taxon>
        <taxon>Sordariaceae</taxon>
        <taxon>Pseudoneurospora</taxon>
    </lineage>
</organism>
<feature type="domain" description="CCHC-type" evidence="3">
    <location>
        <begin position="259"/>
        <end position="274"/>
    </location>
</feature>
<dbReference type="SUPFAM" id="SSF57756">
    <property type="entry name" value="Retrovirus zinc finger-like domains"/>
    <property type="match status" value="1"/>
</dbReference>
<name>A0AAN6SAZ8_9PEZI</name>
<dbReference type="EMBL" id="MU859752">
    <property type="protein sequence ID" value="KAK3946548.1"/>
    <property type="molecule type" value="Genomic_DNA"/>
</dbReference>
<feature type="compositionally biased region" description="Low complexity" evidence="2">
    <location>
        <begin position="317"/>
        <end position="340"/>
    </location>
</feature>
<protein>
    <recommendedName>
        <fullName evidence="3">CCHC-type domain-containing protein</fullName>
    </recommendedName>
</protein>
<dbReference type="Gene3D" id="4.10.60.10">
    <property type="entry name" value="Zinc finger, CCHC-type"/>
    <property type="match status" value="1"/>
</dbReference>
<evidence type="ECO:0000256" key="2">
    <source>
        <dbReference type="SAM" id="MobiDB-lite"/>
    </source>
</evidence>
<dbReference type="Proteomes" id="UP001303222">
    <property type="component" value="Unassembled WGS sequence"/>
</dbReference>
<dbReference type="PROSITE" id="PS50158">
    <property type="entry name" value="ZF_CCHC"/>
    <property type="match status" value="1"/>
</dbReference>
<comment type="caution">
    <text evidence="4">The sequence shown here is derived from an EMBL/GenBank/DDBJ whole genome shotgun (WGS) entry which is preliminary data.</text>
</comment>
<keyword evidence="1" id="KW-0862">Zinc</keyword>
<feature type="region of interest" description="Disordered" evidence="2">
    <location>
        <begin position="279"/>
        <end position="359"/>
    </location>
</feature>
<dbReference type="GO" id="GO:0003676">
    <property type="term" value="F:nucleic acid binding"/>
    <property type="evidence" value="ECO:0007669"/>
    <property type="project" value="InterPro"/>
</dbReference>
<evidence type="ECO:0000313" key="4">
    <source>
        <dbReference type="EMBL" id="KAK3946548.1"/>
    </source>
</evidence>
<dbReference type="GO" id="GO:0008270">
    <property type="term" value="F:zinc ion binding"/>
    <property type="evidence" value="ECO:0007669"/>
    <property type="project" value="UniProtKB-KW"/>
</dbReference>